<organism evidence="3 4">
    <name type="scientific">Naasia aerilata</name>
    <dbReference type="NCBI Taxonomy" id="1162966"/>
    <lineage>
        <taxon>Bacteria</taxon>
        <taxon>Bacillati</taxon>
        <taxon>Actinomycetota</taxon>
        <taxon>Actinomycetes</taxon>
        <taxon>Micrococcales</taxon>
        <taxon>Microbacteriaceae</taxon>
        <taxon>Naasia</taxon>
    </lineage>
</organism>
<protein>
    <recommendedName>
        <fullName evidence="5">Glycerophosphoryl diester phosphodiesterase membrane domain-containing protein</fullName>
    </recommendedName>
</protein>
<evidence type="ECO:0000256" key="1">
    <source>
        <dbReference type="SAM" id="MobiDB-lite"/>
    </source>
</evidence>
<keyword evidence="4" id="KW-1185">Reference proteome</keyword>
<feature type="region of interest" description="Disordered" evidence="1">
    <location>
        <begin position="238"/>
        <end position="259"/>
    </location>
</feature>
<proteinExistence type="predicted"/>
<evidence type="ECO:0008006" key="5">
    <source>
        <dbReference type="Google" id="ProtNLM"/>
    </source>
</evidence>
<feature type="transmembrane region" description="Helical" evidence="2">
    <location>
        <begin position="64"/>
        <end position="88"/>
    </location>
</feature>
<keyword evidence="2" id="KW-0812">Transmembrane</keyword>
<evidence type="ECO:0000256" key="2">
    <source>
        <dbReference type="SAM" id="Phobius"/>
    </source>
</evidence>
<feature type="transmembrane region" description="Helical" evidence="2">
    <location>
        <begin position="125"/>
        <end position="149"/>
    </location>
</feature>
<accession>A0ABN6XRD7</accession>
<dbReference type="Proteomes" id="UP001321498">
    <property type="component" value="Chromosome"/>
</dbReference>
<sequence length="259" mass="27052">MPLRPLSFGALLGAPFQMLRRTPGILGLSLLLQVIVLVVGGGIVAAVVFAGFARITDWNDPDQAPLIAGAIAGSILGGLGLFILNFVVSALLQGIVVGAVARSTLGERPTARSTWPTVKPHVWRLAGWTALLAVAVFVVFAVLAGVVLLGVALGPVGIAVSIAVALLLGLGALVLWFWVYTKVSIVPSVLVLERTTIRAAVARSWRLTDGYFWRTLGAEFLVTIMISIAIQVITTPISSSGPSARSSTPTTPGPRSSSW</sequence>
<keyword evidence="2" id="KW-0472">Membrane</keyword>
<evidence type="ECO:0000313" key="4">
    <source>
        <dbReference type="Proteomes" id="UP001321498"/>
    </source>
</evidence>
<gene>
    <name evidence="3" type="ORF">GCM10025866_19070</name>
</gene>
<dbReference type="RefSeq" id="WP_286276103.1">
    <property type="nucleotide sequence ID" value="NZ_AP027731.1"/>
</dbReference>
<reference evidence="4" key="1">
    <citation type="journal article" date="2019" name="Int. J. Syst. Evol. Microbiol.">
        <title>The Global Catalogue of Microorganisms (GCM) 10K type strain sequencing project: providing services to taxonomists for standard genome sequencing and annotation.</title>
        <authorList>
            <consortium name="The Broad Institute Genomics Platform"/>
            <consortium name="The Broad Institute Genome Sequencing Center for Infectious Disease"/>
            <person name="Wu L."/>
            <person name="Ma J."/>
        </authorList>
    </citation>
    <scope>NUCLEOTIDE SEQUENCE [LARGE SCALE GENOMIC DNA]</scope>
    <source>
        <strain evidence="4">NBRC 108725</strain>
    </source>
</reference>
<feature type="transmembrane region" description="Helical" evidence="2">
    <location>
        <begin position="156"/>
        <end position="179"/>
    </location>
</feature>
<name>A0ABN6XRD7_9MICO</name>
<feature type="transmembrane region" description="Helical" evidence="2">
    <location>
        <begin position="211"/>
        <end position="233"/>
    </location>
</feature>
<keyword evidence="2" id="KW-1133">Transmembrane helix</keyword>
<dbReference type="EMBL" id="AP027731">
    <property type="protein sequence ID" value="BDZ45998.1"/>
    <property type="molecule type" value="Genomic_DNA"/>
</dbReference>
<evidence type="ECO:0000313" key="3">
    <source>
        <dbReference type="EMBL" id="BDZ45998.1"/>
    </source>
</evidence>
<feature type="transmembrane region" description="Helical" evidence="2">
    <location>
        <begin position="31"/>
        <end position="52"/>
    </location>
</feature>